<comment type="function">
    <text evidence="1">Has antiviral activities.</text>
</comment>
<evidence type="ECO:0000313" key="16">
    <source>
        <dbReference type="EMBL" id="KAK4816881.1"/>
    </source>
</evidence>
<dbReference type="Gene3D" id="1.20.1250.10">
    <property type="match status" value="1"/>
</dbReference>
<feature type="compositionally biased region" description="Basic and acidic residues" evidence="10">
    <location>
        <begin position="176"/>
        <end position="185"/>
    </location>
</feature>
<dbReference type="EMBL" id="JAUNZN010000009">
    <property type="protein sequence ID" value="KAK4816887.1"/>
    <property type="molecule type" value="Genomic_DNA"/>
</dbReference>
<evidence type="ECO:0000256" key="8">
    <source>
        <dbReference type="ARBA" id="ARBA00023157"/>
    </source>
</evidence>
<dbReference type="SUPFAM" id="SSF47266">
    <property type="entry name" value="4-helical cytokines"/>
    <property type="match status" value="1"/>
</dbReference>
<dbReference type="EMBL" id="JAUNZN010000009">
    <property type="protein sequence ID" value="KAK4816880.1"/>
    <property type="molecule type" value="Genomic_DNA"/>
</dbReference>
<reference evidence="16 24" key="1">
    <citation type="journal article" date="2023" name="J. Hered.">
        <title>Chromosome-level genome of the wood stork (Mycteria americana) provides insight into avian chromosome evolution.</title>
        <authorList>
            <person name="Flamio R. Jr."/>
            <person name="Ramstad K.M."/>
        </authorList>
    </citation>
    <scope>NUCLEOTIDE SEQUENCE [LARGE SCALE GENOMIC DNA]</scope>
    <source>
        <strain evidence="12">JAX WOST 10</strain>
        <tissue evidence="16">Blood</tissue>
    </source>
</reference>
<dbReference type="InterPro" id="IPR000471">
    <property type="entry name" value="Interferon_alpha/beta/delta"/>
</dbReference>
<protein>
    <recommendedName>
        <fullName evidence="25">Interferon</fullName>
    </recommendedName>
</protein>
<evidence type="ECO:0000256" key="3">
    <source>
        <dbReference type="ARBA" id="ARBA00011033"/>
    </source>
</evidence>
<evidence type="ECO:0000256" key="7">
    <source>
        <dbReference type="ARBA" id="ARBA00023118"/>
    </source>
</evidence>
<evidence type="ECO:0000256" key="5">
    <source>
        <dbReference type="ARBA" id="ARBA00022525"/>
    </source>
</evidence>
<proteinExistence type="inferred from homology"/>
<feature type="chain" id="PRO_5044710772" description="Interferon" evidence="11">
    <location>
        <begin position="31"/>
        <end position="393"/>
    </location>
</feature>
<keyword evidence="7 9" id="KW-0051">Antiviral defense</keyword>
<organism evidence="16 24">
    <name type="scientific">Mycteria americana</name>
    <name type="common">Wood stork</name>
    <dbReference type="NCBI Taxonomy" id="33587"/>
    <lineage>
        <taxon>Eukaryota</taxon>
        <taxon>Metazoa</taxon>
        <taxon>Chordata</taxon>
        <taxon>Craniata</taxon>
        <taxon>Vertebrata</taxon>
        <taxon>Euteleostomi</taxon>
        <taxon>Archelosauria</taxon>
        <taxon>Archosauria</taxon>
        <taxon>Dinosauria</taxon>
        <taxon>Saurischia</taxon>
        <taxon>Theropoda</taxon>
        <taxon>Coelurosauria</taxon>
        <taxon>Aves</taxon>
        <taxon>Neognathae</taxon>
        <taxon>Neoaves</taxon>
        <taxon>Aequornithes</taxon>
        <taxon>Ciconiiformes</taxon>
        <taxon>Ciconiidae</taxon>
        <taxon>Mycteria</taxon>
    </lineage>
</organism>
<evidence type="ECO:0000313" key="12">
    <source>
        <dbReference type="EMBL" id="KAK4816877.1"/>
    </source>
</evidence>
<keyword evidence="24" id="KW-1185">Reference proteome</keyword>
<dbReference type="GO" id="GO:0005125">
    <property type="term" value="F:cytokine activity"/>
    <property type="evidence" value="ECO:0007669"/>
    <property type="project" value="UniProtKB-KW"/>
</dbReference>
<dbReference type="EMBL" id="JAUNZN010000009">
    <property type="protein sequence ID" value="KAK4816888.1"/>
    <property type="molecule type" value="Genomic_DNA"/>
</dbReference>
<evidence type="ECO:0000256" key="2">
    <source>
        <dbReference type="ARBA" id="ARBA00004613"/>
    </source>
</evidence>
<comment type="caution">
    <text evidence="16">The sequence shown here is derived from an EMBL/GenBank/DDBJ whole genome shotgun (WGS) entry which is preliminary data.</text>
</comment>
<evidence type="ECO:0000313" key="23">
    <source>
        <dbReference type="EMBL" id="KAK4816888.1"/>
    </source>
</evidence>
<gene>
    <name evidence="12" type="ORF">QYF61_024519</name>
    <name evidence="13" type="ORF">QYF61_024520</name>
    <name evidence="14" type="ORF">QYF61_024521</name>
    <name evidence="15" type="ORF">QYF61_024522</name>
    <name evidence="16" type="ORF">QYF61_024523</name>
    <name evidence="17" type="ORF">QYF61_024524</name>
    <name evidence="18" type="ORF">QYF61_024525</name>
    <name evidence="19" type="ORF">QYF61_024526</name>
    <name evidence="20" type="ORF">QYF61_024527</name>
    <name evidence="21" type="ORF">QYF61_024528</name>
    <name evidence="22" type="ORF">QYF61_024529</name>
    <name evidence="23" type="ORF">QYF61_024530</name>
</gene>
<evidence type="ECO:0000313" key="14">
    <source>
        <dbReference type="EMBL" id="KAK4816879.1"/>
    </source>
</evidence>
<dbReference type="GO" id="GO:0005126">
    <property type="term" value="F:cytokine receptor binding"/>
    <property type="evidence" value="ECO:0007669"/>
    <property type="project" value="InterPro"/>
</dbReference>
<dbReference type="SMART" id="SM00076">
    <property type="entry name" value="IFabd"/>
    <property type="match status" value="1"/>
</dbReference>
<dbReference type="GO" id="GO:0005615">
    <property type="term" value="C:extracellular space"/>
    <property type="evidence" value="ECO:0007669"/>
    <property type="project" value="UniProtKB-KW"/>
</dbReference>
<comment type="similarity">
    <text evidence="3 9">Belongs to the alpha/beta interferon family.</text>
</comment>
<dbReference type="EMBL" id="JAUNZN010000009">
    <property type="protein sequence ID" value="KAK4816883.1"/>
    <property type="molecule type" value="Genomic_DNA"/>
</dbReference>
<dbReference type="AlphaFoldDB" id="A0AAN7N358"/>
<sequence>MPAPASPQPRLRHGAPALLLLLTALATTLACHHLRPRDATFPWDSLQLLQAMAPSPPQPCHHQHAPFPFPDTLLHTNHPQQAAATALRILQHLFATLSSPSTPPHWDAQARHHLLNSLQHHVQQLQRCLPANGTLSQGHGPRNLLLSINKYFRHIQDFLHTHNHSACAWDHVRLEARPNDPDRPPRPRAPPPPLLGRRPTPTAALPPPLTHGKSRCKNGPAPSASTDCSSIYTTYSIYSDNGNAPLGWGEATATQHLLQALLQTGLCGASARSSLGHLPKEALSSTSPQNLCQGLAIVITITSSALASSAFHTFHPALGRPTSPQDEDDTDLSERLPRRATKAIRGGLERLSYEERLRESALLSLQKTRLRGDLLAASQHLKGGREGRRGQTF</sequence>
<evidence type="ECO:0000256" key="11">
    <source>
        <dbReference type="SAM" id="SignalP"/>
    </source>
</evidence>
<dbReference type="EMBL" id="JAUNZN010000009">
    <property type="protein sequence ID" value="KAK4816882.1"/>
    <property type="molecule type" value="Genomic_DNA"/>
</dbReference>
<dbReference type="EMBL" id="JAUNZN010000009">
    <property type="protein sequence ID" value="KAK4816884.1"/>
    <property type="molecule type" value="Genomic_DNA"/>
</dbReference>
<dbReference type="Pfam" id="PF00143">
    <property type="entry name" value="Interferon"/>
    <property type="match status" value="1"/>
</dbReference>
<dbReference type="EMBL" id="JAUNZN010000009">
    <property type="protein sequence ID" value="KAK4816885.1"/>
    <property type="molecule type" value="Genomic_DNA"/>
</dbReference>
<dbReference type="InterPro" id="IPR009079">
    <property type="entry name" value="4_helix_cytokine-like_core"/>
</dbReference>
<dbReference type="EMBL" id="JAUNZN010000009">
    <property type="protein sequence ID" value="KAK4816877.1"/>
    <property type="molecule type" value="Genomic_DNA"/>
</dbReference>
<dbReference type="GO" id="GO:0051607">
    <property type="term" value="P:defense response to virus"/>
    <property type="evidence" value="ECO:0007669"/>
    <property type="project" value="UniProtKB-KW"/>
</dbReference>
<keyword evidence="4 9" id="KW-0202">Cytokine</keyword>
<evidence type="ECO:0000313" key="13">
    <source>
        <dbReference type="EMBL" id="KAK4816878.1"/>
    </source>
</evidence>
<evidence type="ECO:0000313" key="21">
    <source>
        <dbReference type="EMBL" id="KAK4816886.1"/>
    </source>
</evidence>
<dbReference type="PANTHER" id="PTHR11691">
    <property type="entry name" value="TYPE I INTERFERON"/>
    <property type="match status" value="1"/>
</dbReference>
<evidence type="ECO:0000313" key="18">
    <source>
        <dbReference type="EMBL" id="KAK4816883.1"/>
    </source>
</evidence>
<feature type="region of interest" description="Disordered" evidence="10">
    <location>
        <begin position="176"/>
        <end position="225"/>
    </location>
</feature>
<evidence type="ECO:0000256" key="9">
    <source>
        <dbReference type="RuleBase" id="RU000436"/>
    </source>
</evidence>
<evidence type="ECO:0000256" key="10">
    <source>
        <dbReference type="SAM" id="MobiDB-lite"/>
    </source>
</evidence>
<evidence type="ECO:0000313" key="15">
    <source>
        <dbReference type="EMBL" id="KAK4816880.1"/>
    </source>
</evidence>
<feature type="signal peptide" evidence="11">
    <location>
        <begin position="1"/>
        <end position="30"/>
    </location>
</feature>
<keyword evidence="8" id="KW-1015">Disulfide bond</keyword>
<accession>A0AAN7N358</accession>
<dbReference type="EMBL" id="JAUNZN010000009">
    <property type="protein sequence ID" value="KAK4816881.1"/>
    <property type="molecule type" value="Genomic_DNA"/>
</dbReference>
<dbReference type="PANTHER" id="PTHR11691:SF73">
    <property type="entry name" value="INTERFERON BETA"/>
    <property type="match status" value="1"/>
</dbReference>
<evidence type="ECO:0000313" key="20">
    <source>
        <dbReference type="EMBL" id="KAK4816885.1"/>
    </source>
</evidence>
<comment type="subcellular location">
    <subcellularLocation>
        <location evidence="2">Secreted</location>
    </subcellularLocation>
</comment>
<keyword evidence="5" id="KW-0964">Secreted</keyword>
<evidence type="ECO:0000313" key="19">
    <source>
        <dbReference type="EMBL" id="KAK4816884.1"/>
    </source>
</evidence>
<evidence type="ECO:0000256" key="1">
    <source>
        <dbReference type="ARBA" id="ARBA00002718"/>
    </source>
</evidence>
<evidence type="ECO:0000313" key="22">
    <source>
        <dbReference type="EMBL" id="KAK4816887.1"/>
    </source>
</evidence>
<dbReference type="GO" id="GO:0006955">
    <property type="term" value="P:immune response"/>
    <property type="evidence" value="ECO:0007669"/>
    <property type="project" value="UniProtKB-ARBA"/>
</dbReference>
<evidence type="ECO:0000256" key="4">
    <source>
        <dbReference type="ARBA" id="ARBA00022514"/>
    </source>
</evidence>
<dbReference type="EMBL" id="JAUNZN010000009">
    <property type="protein sequence ID" value="KAK4816886.1"/>
    <property type="molecule type" value="Genomic_DNA"/>
</dbReference>
<dbReference type="EMBL" id="JAUNZN010000009">
    <property type="protein sequence ID" value="KAK4816879.1"/>
    <property type="molecule type" value="Genomic_DNA"/>
</dbReference>
<feature type="region of interest" description="Disordered" evidence="10">
    <location>
        <begin position="316"/>
        <end position="335"/>
    </location>
</feature>
<dbReference type="EMBL" id="JAUNZN010000009">
    <property type="protein sequence ID" value="KAK4816878.1"/>
    <property type="molecule type" value="Genomic_DNA"/>
</dbReference>
<evidence type="ECO:0000313" key="17">
    <source>
        <dbReference type="EMBL" id="KAK4816882.1"/>
    </source>
</evidence>
<evidence type="ECO:0000313" key="24">
    <source>
        <dbReference type="Proteomes" id="UP001333110"/>
    </source>
</evidence>
<evidence type="ECO:0000256" key="6">
    <source>
        <dbReference type="ARBA" id="ARBA00022729"/>
    </source>
</evidence>
<name>A0AAN7N358_MYCAM</name>
<evidence type="ECO:0008006" key="25">
    <source>
        <dbReference type="Google" id="ProtNLM"/>
    </source>
</evidence>
<keyword evidence="6 11" id="KW-0732">Signal</keyword>
<dbReference type="Proteomes" id="UP001333110">
    <property type="component" value="Unassembled WGS sequence"/>
</dbReference>